<protein>
    <submittedName>
        <fullName evidence="2">Uncharacterized protein</fullName>
    </submittedName>
</protein>
<evidence type="ECO:0000313" key="3">
    <source>
        <dbReference type="Proteomes" id="UP000324965"/>
    </source>
</evidence>
<proteinExistence type="predicted"/>
<dbReference type="EMBL" id="VDFC01000061">
    <property type="protein sequence ID" value="KAA0925624.1"/>
    <property type="molecule type" value="Genomic_DNA"/>
</dbReference>
<gene>
    <name evidence="2" type="ORF">FGF04_32755</name>
</gene>
<name>A0A5B0A7G4_9ACTN</name>
<comment type="caution">
    <text evidence="2">The sequence shown here is derived from an EMBL/GenBank/DDBJ whole genome shotgun (WGS) entry which is preliminary data.</text>
</comment>
<evidence type="ECO:0000256" key="1">
    <source>
        <dbReference type="SAM" id="MobiDB-lite"/>
    </source>
</evidence>
<organism evidence="2 3">
    <name type="scientific">Streptomyces apricus</name>
    <dbReference type="NCBI Taxonomy" id="1828112"/>
    <lineage>
        <taxon>Bacteria</taxon>
        <taxon>Bacillati</taxon>
        <taxon>Actinomycetota</taxon>
        <taxon>Actinomycetes</taxon>
        <taxon>Kitasatosporales</taxon>
        <taxon>Streptomycetaceae</taxon>
        <taxon>Streptomyces</taxon>
    </lineage>
</organism>
<feature type="region of interest" description="Disordered" evidence="1">
    <location>
        <begin position="56"/>
        <end position="83"/>
    </location>
</feature>
<accession>A0A5B0A7G4</accession>
<reference evidence="2 3" key="1">
    <citation type="submission" date="2019-05" db="EMBL/GenBank/DDBJ databases">
        <authorList>
            <person name="Hariharan J."/>
            <person name="Choudoir M.J."/>
            <person name="Diebold P."/>
            <person name="Panke-Buisse K."/>
            <person name="Buckley D.H."/>
        </authorList>
    </citation>
    <scope>NUCLEOTIDE SEQUENCE [LARGE SCALE GENOMIC DNA]</scope>
    <source>
        <strain evidence="2 3">SUN51</strain>
    </source>
</reference>
<sequence>MPAIAGGRSRIKEHFWWRSRTGCCSTDAMAHDGDRRLALASHLPVWKAGRPRVLKNDRREPPRFRPAVHVLGGSGPTAAARHR</sequence>
<keyword evidence="3" id="KW-1185">Reference proteome</keyword>
<evidence type="ECO:0000313" key="2">
    <source>
        <dbReference type="EMBL" id="KAA0925624.1"/>
    </source>
</evidence>
<dbReference type="AlphaFoldDB" id="A0A5B0A7G4"/>
<dbReference type="Proteomes" id="UP000324965">
    <property type="component" value="Unassembled WGS sequence"/>
</dbReference>